<evidence type="ECO:0000256" key="2">
    <source>
        <dbReference type="ARBA" id="ARBA00022723"/>
    </source>
</evidence>
<dbReference type="AlphaFoldDB" id="A0A1I5F1N9"/>
<dbReference type="EMBL" id="FOVR01000003">
    <property type="protein sequence ID" value="SFO17718.1"/>
    <property type="molecule type" value="Genomic_DNA"/>
</dbReference>
<evidence type="ECO:0000256" key="3">
    <source>
        <dbReference type="ARBA" id="ARBA00023239"/>
    </source>
</evidence>
<feature type="domain" description="HpcH/HpaI aldolase/citrate lyase" evidence="4">
    <location>
        <begin position="17"/>
        <end position="210"/>
    </location>
</feature>
<dbReference type="PANTHER" id="PTHR30502:SF0">
    <property type="entry name" value="PHOSPHOENOLPYRUVATE CARBOXYLASE FAMILY PROTEIN"/>
    <property type="match status" value="1"/>
</dbReference>
<evidence type="ECO:0000313" key="5">
    <source>
        <dbReference type="EMBL" id="SFO17718.1"/>
    </source>
</evidence>
<keyword evidence="2" id="KW-0479">Metal-binding</keyword>
<protein>
    <submittedName>
        <fullName evidence="5">4-hydroxy-2-oxoheptanedioate aldolase</fullName>
    </submittedName>
</protein>
<dbReference type="STRING" id="655353.SAMN04488056_103455"/>
<dbReference type="GO" id="GO:0046872">
    <property type="term" value="F:metal ion binding"/>
    <property type="evidence" value="ECO:0007669"/>
    <property type="project" value="UniProtKB-KW"/>
</dbReference>
<gene>
    <name evidence="5" type="ORF">SAMN04488056_103455</name>
</gene>
<dbReference type="Pfam" id="PF03328">
    <property type="entry name" value="HpcH_HpaI"/>
    <property type="match status" value="1"/>
</dbReference>
<dbReference type="OrthoDB" id="9802624at2"/>
<dbReference type="InterPro" id="IPR015813">
    <property type="entry name" value="Pyrv/PenolPyrv_kinase-like_dom"/>
</dbReference>
<dbReference type="GO" id="GO:0005737">
    <property type="term" value="C:cytoplasm"/>
    <property type="evidence" value="ECO:0007669"/>
    <property type="project" value="TreeGrafter"/>
</dbReference>
<keyword evidence="6" id="KW-1185">Reference proteome</keyword>
<evidence type="ECO:0000256" key="1">
    <source>
        <dbReference type="ARBA" id="ARBA00005568"/>
    </source>
</evidence>
<evidence type="ECO:0000259" key="4">
    <source>
        <dbReference type="Pfam" id="PF03328"/>
    </source>
</evidence>
<dbReference type="RefSeq" id="WP_090071239.1">
    <property type="nucleotide sequence ID" value="NZ_FOVR01000003.1"/>
</dbReference>
<dbReference type="InterPro" id="IPR040442">
    <property type="entry name" value="Pyrv_kinase-like_dom_sf"/>
</dbReference>
<keyword evidence="3" id="KW-0456">Lyase</keyword>
<dbReference type="Gene3D" id="3.20.20.60">
    <property type="entry name" value="Phosphoenolpyruvate-binding domains"/>
    <property type="match status" value="1"/>
</dbReference>
<dbReference type="GO" id="GO:0016832">
    <property type="term" value="F:aldehyde-lyase activity"/>
    <property type="evidence" value="ECO:0007669"/>
    <property type="project" value="TreeGrafter"/>
</dbReference>
<dbReference type="InterPro" id="IPR005000">
    <property type="entry name" value="Aldolase/citrate-lyase_domain"/>
</dbReference>
<reference evidence="5 6" key="1">
    <citation type="submission" date="2016-10" db="EMBL/GenBank/DDBJ databases">
        <authorList>
            <person name="de Groot N.N."/>
        </authorList>
    </citation>
    <scope>NUCLEOTIDE SEQUENCE [LARGE SCALE GENOMIC DNA]</scope>
    <source>
        <strain evidence="5 6">CGMCC 1.9157</strain>
    </source>
</reference>
<dbReference type="Proteomes" id="UP000199236">
    <property type="component" value="Unassembled WGS sequence"/>
</dbReference>
<accession>A0A1I5F1N9</accession>
<proteinExistence type="inferred from homology"/>
<dbReference type="SUPFAM" id="SSF51621">
    <property type="entry name" value="Phosphoenolpyruvate/pyruvate domain"/>
    <property type="match status" value="1"/>
</dbReference>
<organism evidence="5 6">
    <name type="scientific">Cohaesibacter marisflavi</name>
    <dbReference type="NCBI Taxonomy" id="655353"/>
    <lineage>
        <taxon>Bacteria</taxon>
        <taxon>Pseudomonadati</taxon>
        <taxon>Pseudomonadota</taxon>
        <taxon>Alphaproteobacteria</taxon>
        <taxon>Hyphomicrobiales</taxon>
        <taxon>Cohaesibacteraceae</taxon>
    </lineage>
</organism>
<dbReference type="InterPro" id="IPR050251">
    <property type="entry name" value="HpcH-HpaI_aldolase"/>
</dbReference>
<sequence length="254" mass="27401">MNWLREQLKTGRCVRCIWLELASPALAEAAVWAGWDCVLIDNEHGPADLEATVNMVRAVEAAGGHAVVRVPWNDQVYLKRILELGIKSLMIPMICDKASAEAAAAATHYPPTGTRGYAAPCGRASHYGAKTDYLKTSDEEVFVIGQIEHKDALPNIAEIAEVDGIEMLFIGPNDLAGTIGLLEQLGEDDAEALAAEAEEKIKAAGKYMGTVKRPRWSFAELKGRGHNFLAGPGDIGLFMEAAKAANEEMKNEVG</sequence>
<comment type="similarity">
    <text evidence="1">Belongs to the HpcH/HpaI aldolase family.</text>
</comment>
<name>A0A1I5F1N9_9HYPH</name>
<dbReference type="PANTHER" id="PTHR30502">
    <property type="entry name" value="2-KETO-3-DEOXY-L-RHAMNONATE ALDOLASE"/>
    <property type="match status" value="1"/>
</dbReference>
<evidence type="ECO:0000313" key="6">
    <source>
        <dbReference type="Proteomes" id="UP000199236"/>
    </source>
</evidence>